<organism evidence="3 4">
    <name type="scientific">Chrysodeixis includens</name>
    <name type="common">Soybean looper</name>
    <name type="synonym">Pseudoplusia includens</name>
    <dbReference type="NCBI Taxonomy" id="689277"/>
    <lineage>
        <taxon>Eukaryota</taxon>
        <taxon>Metazoa</taxon>
        <taxon>Ecdysozoa</taxon>
        <taxon>Arthropoda</taxon>
        <taxon>Hexapoda</taxon>
        <taxon>Insecta</taxon>
        <taxon>Pterygota</taxon>
        <taxon>Neoptera</taxon>
        <taxon>Endopterygota</taxon>
        <taxon>Lepidoptera</taxon>
        <taxon>Glossata</taxon>
        <taxon>Ditrysia</taxon>
        <taxon>Noctuoidea</taxon>
        <taxon>Noctuidae</taxon>
        <taxon>Plusiinae</taxon>
        <taxon>Chrysodeixis</taxon>
    </lineage>
</organism>
<evidence type="ECO:0000313" key="3">
    <source>
        <dbReference type="EMBL" id="CAD0199958.1"/>
    </source>
</evidence>
<evidence type="ECO:0000256" key="1">
    <source>
        <dbReference type="SAM" id="MobiDB-lite"/>
    </source>
</evidence>
<protein>
    <recommendedName>
        <fullName evidence="2">DUF7041 domain-containing protein</fullName>
    </recommendedName>
</protein>
<dbReference type="PANTHER" id="PTHR33327:SF3">
    <property type="entry name" value="RNA-DIRECTED DNA POLYMERASE"/>
    <property type="match status" value="1"/>
</dbReference>
<feature type="domain" description="DUF7041" evidence="2">
    <location>
        <begin position="9"/>
        <end position="85"/>
    </location>
</feature>
<sequence>MNAMDAVPLPIFSSENVSLWLAQNEAAFALNGIISDLDKYHFIITRIPVKYLSMVEDIVMTPPREDDQYDYFKHEFIKRMSVHKLKNTAMGNMKPSEYLAKLKKVADKRVPMEFLLTVWFNNLPAKVREIVCLEATGHVDTLTDMADKTMALLKPQLAANGDSPEDKYETIKGRLEELTKHVRAVQMMLDGEDCDAQPAAAPGSSLNEPASPNAQKNIPNKIVYVFQENLKL</sequence>
<evidence type="ECO:0000313" key="4">
    <source>
        <dbReference type="Proteomes" id="UP001154114"/>
    </source>
</evidence>
<feature type="region of interest" description="Disordered" evidence="1">
    <location>
        <begin position="194"/>
        <end position="214"/>
    </location>
</feature>
<evidence type="ECO:0000259" key="2">
    <source>
        <dbReference type="Pfam" id="PF23055"/>
    </source>
</evidence>
<keyword evidence="4" id="KW-1185">Reference proteome</keyword>
<dbReference type="EMBL" id="LR824014">
    <property type="protein sequence ID" value="CAD0199958.1"/>
    <property type="molecule type" value="Genomic_DNA"/>
</dbReference>
<proteinExistence type="predicted"/>
<dbReference type="AlphaFoldDB" id="A0A9N8KUU7"/>
<reference evidence="3" key="1">
    <citation type="submission" date="2021-12" db="EMBL/GenBank/DDBJ databases">
        <authorList>
            <person name="King R."/>
        </authorList>
    </citation>
    <scope>NUCLEOTIDE SEQUENCE</scope>
</reference>
<dbReference type="InterPro" id="IPR055469">
    <property type="entry name" value="DUF7041"/>
</dbReference>
<name>A0A9N8KUU7_CHRIL</name>
<dbReference type="OrthoDB" id="6260718at2759"/>
<gene>
    <name evidence="3" type="ORF">CINC_LOCUS1648</name>
</gene>
<dbReference type="Proteomes" id="UP001154114">
    <property type="component" value="Chromosome 11"/>
</dbReference>
<dbReference type="PANTHER" id="PTHR33327">
    <property type="entry name" value="ENDONUCLEASE"/>
    <property type="match status" value="1"/>
</dbReference>
<feature type="compositionally biased region" description="Polar residues" evidence="1">
    <location>
        <begin position="204"/>
        <end position="214"/>
    </location>
</feature>
<dbReference type="Pfam" id="PF23055">
    <property type="entry name" value="DUF7041"/>
    <property type="match status" value="1"/>
</dbReference>
<accession>A0A9N8KUU7</accession>